<accession>A0A3N4HIM0</accession>
<proteinExistence type="predicted"/>
<gene>
    <name evidence="2" type="ORF">BJ508DRAFT_335644</name>
</gene>
<name>A0A3N4HIM0_ASCIM</name>
<organism evidence="2 3">
    <name type="scientific">Ascobolus immersus RN42</name>
    <dbReference type="NCBI Taxonomy" id="1160509"/>
    <lineage>
        <taxon>Eukaryota</taxon>
        <taxon>Fungi</taxon>
        <taxon>Dikarya</taxon>
        <taxon>Ascomycota</taxon>
        <taxon>Pezizomycotina</taxon>
        <taxon>Pezizomycetes</taxon>
        <taxon>Pezizales</taxon>
        <taxon>Ascobolaceae</taxon>
        <taxon>Ascobolus</taxon>
    </lineage>
</organism>
<feature type="chain" id="PRO_5018267881" description="Beta/gamma crystallin 'Greek key' domain-containing protein" evidence="1">
    <location>
        <begin position="18"/>
        <end position="184"/>
    </location>
</feature>
<evidence type="ECO:0000313" key="2">
    <source>
        <dbReference type="EMBL" id="RPA71830.1"/>
    </source>
</evidence>
<dbReference type="Proteomes" id="UP000275078">
    <property type="component" value="Unassembled WGS sequence"/>
</dbReference>
<dbReference type="Gene3D" id="2.60.20.10">
    <property type="entry name" value="Crystallins"/>
    <property type="match status" value="1"/>
</dbReference>
<evidence type="ECO:0000256" key="1">
    <source>
        <dbReference type="SAM" id="SignalP"/>
    </source>
</evidence>
<evidence type="ECO:0000313" key="3">
    <source>
        <dbReference type="Proteomes" id="UP000275078"/>
    </source>
</evidence>
<sequence>MKLTLTALLAAISLASATAIPAPAPARVAISSAAPAEATPANARIALTAPIAELSPIDVVAFEAYVAASESAAGPAAPESHTDKRDLSKRQSRDMVWVCRDAPWVYATCKQVNGVPDGRCVNLGYPWSDSISSVGPNSGLFCQFFVDSNCSGDNFGAQQPGFEDLSYGSGFWNDKISSLRCWYA</sequence>
<dbReference type="AlphaFoldDB" id="A0A3N4HIM0"/>
<dbReference type="OrthoDB" id="2910287at2759"/>
<protein>
    <recommendedName>
        <fullName evidence="4">Beta/gamma crystallin 'Greek key' domain-containing protein</fullName>
    </recommendedName>
</protein>
<evidence type="ECO:0008006" key="4">
    <source>
        <dbReference type="Google" id="ProtNLM"/>
    </source>
</evidence>
<dbReference type="EMBL" id="ML119896">
    <property type="protein sequence ID" value="RPA71830.1"/>
    <property type="molecule type" value="Genomic_DNA"/>
</dbReference>
<dbReference type="STRING" id="1160509.A0A3N4HIM0"/>
<keyword evidence="1" id="KW-0732">Signal</keyword>
<reference evidence="2 3" key="1">
    <citation type="journal article" date="2018" name="Nat. Ecol. Evol.">
        <title>Pezizomycetes genomes reveal the molecular basis of ectomycorrhizal truffle lifestyle.</title>
        <authorList>
            <person name="Murat C."/>
            <person name="Payen T."/>
            <person name="Noel B."/>
            <person name="Kuo A."/>
            <person name="Morin E."/>
            <person name="Chen J."/>
            <person name="Kohler A."/>
            <person name="Krizsan K."/>
            <person name="Balestrini R."/>
            <person name="Da Silva C."/>
            <person name="Montanini B."/>
            <person name="Hainaut M."/>
            <person name="Levati E."/>
            <person name="Barry K.W."/>
            <person name="Belfiori B."/>
            <person name="Cichocki N."/>
            <person name="Clum A."/>
            <person name="Dockter R.B."/>
            <person name="Fauchery L."/>
            <person name="Guy J."/>
            <person name="Iotti M."/>
            <person name="Le Tacon F."/>
            <person name="Lindquist E.A."/>
            <person name="Lipzen A."/>
            <person name="Malagnac F."/>
            <person name="Mello A."/>
            <person name="Molinier V."/>
            <person name="Miyauchi S."/>
            <person name="Poulain J."/>
            <person name="Riccioni C."/>
            <person name="Rubini A."/>
            <person name="Sitrit Y."/>
            <person name="Splivallo R."/>
            <person name="Traeger S."/>
            <person name="Wang M."/>
            <person name="Zifcakova L."/>
            <person name="Wipf D."/>
            <person name="Zambonelli A."/>
            <person name="Paolocci F."/>
            <person name="Nowrousian M."/>
            <person name="Ottonello S."/>
            <person name="Baldrian P."/>
            <person name="Spatafora J.W."/>
            <person name="Henrissat B."/>
            <person name="Nagy L.G."/>
            <person name="Aury J.M."/>
            <person name="Wincker P."/>
            <person name="Grigoriev I.V."/>
            <person name="Bonfante P."/>
            <person name="Martin F.M."/>
        </authorList>
    </citation>
    <scope>NUCLEOTIDE SEQUENCE [LARGE SCALE GENOMIC DNA]</scope>
    <source>
        <strain evidence="2 3">RN42</strain>
    </source>
</reference>
<feature type="signal peptide" evidence="1">
    <location>
        <begin position="1"/>
        <end position="17"/>
    </location>
</feature>
<keyword evidence="3" id="KW-1185">Reference proteome</keyword>